<comment type="caution">
    <text evidence="1">The sequence shown here is derived from an EMBL/GenBank/DDBJ whole genome shotgun (WGS) entry which is preliminary data.</text>
</comment>
<dbReference type="AlphaFoldDB" id="A0A7X0LWR8"/>
<dbReference type="RefSeq" id="WP_184528224.1">
    <property type="nucleotide sequence ID" value="NZ_JACHGK010000014.1"/>
</dbReference>
<evidence type="ECO:0000313" key="2">
    <source>
        <dbReference type="Proteomes" id="UP000531594"/>
    </source>
</evidence>
<accession>A0A7X0LWR8</accession>
<keyword evidence="2" id="KW-1185">Reference proteome</keyword>
<dbReference type="EMBL" id="JACHGK010000014">
    <property type="protein sequence ID" value="MBB6446845.1"/>
    <property type="molecule type" value="Genomic_DNA"/>
</dbReference>
<sequence length="125" mass="14414">MPRRKSRGGYDEGREAHDHALNALSFLLNEPWSYEVLGLVRYELGQAYFMLKRHMKSETCICGHESEDIELFKTLLILVNSSIANASLRPIPVVVEELKRYFSSKKCTHHCISFILTKHALTYDV</sequence>
<evidence type="ECO:0000313" key="1">
    <source>
        <dbReference type="EMBL" id="MBB6446845.1"/>
    </source>
</evidence>
<proteinExistence type="predicted"/>
<name>A0A7X0LWR8_9BACI</name>
<dbReference type="Proteomes" id="UP000531594">
    <property type="component" value="Unassembled WGS sequence"/>
</dbReference>
<reference evidence="1 2" key="1">
    <citation type="submission" date="2020-08" db="EMBL/GenBank/DDBJ databases">
        <title>Genomic Encyclopedia of Type Strains, Phase IV (KMG-IV): sequencing the most valuable type-strain genomes for metagenomic binning, comparative biology and taxonomic classification.</title>
        <authorList>
            <person name="Goeker M."/>
        </authorList>
    </citation>
    <scope>NUCLEOTIDE SEQUENCE [LARGE SCALE GENOMIC DNA]</scope>
    <source>
        <strain evidence="1 2">DSM 5391</strain>
    </source>
</reference>
<gene>
    <name evidence="1" type="ORF">HNR53_003510</name>
</gene>
<organism evidence="1 2">
    <name type="scientific">Bacillus benzoevorans</name>
    <dbReference type="NCBI Taxonomy" id="1456"/>
    <lineage>
        <taxon>Bacteria</taxon>
        <taxon>Bacillati</taxon>
        <taxon>Bacillota</taxon>
        <taxon>Bacilli</taxon>
        <taxon>Bacillales</taxon>
        <taxon>Bacillaceae</taxon>
        <taxon>Bacillus</taxon>
    </lineage>
</organism>
<protein>
    <submittedName>
        <fullName evidence="1">Uncharacterized protein</fullName>
    </submittedName>
</protein>